<dbReference type="Pfam" id="PF00656">
    <property type="entry name" value="Peptidase_C14"/>
    <property type="match status" value="1"/>
</dbReference>
<evidence type="ECO:0000313" key="5">
    <source>
        <dbReference type="Proteomes" id="UP000038009"/>
    </source>
</evidence>
<feature type="region of interest" description="Disordered" evidence="2">
    <location>
        <begin position="347"/>
        <end position="459"/>
    </location>
</feature>
<evidence type="ECO:0000313" key="4">
    <source>
        <dbReference type="EMBL" id="KPI86194.1"/>
    </source>
</evidence>
<gene>
    <name evidence="4" type="ORF">ABL78_4747</name>
</gene>
<keyword evidence="5" id="KW-1185">Reference proteome</keyword>
<dbReference type="AlphaFoldDB" id="A0A0N1HW49"/>
<feature type="domain" description="Peptidase C14 caspase" evidence="3">
    <location>
        <begin position="66"/>
        <end position="320"/>
    </location>
</feature>
<dbReference type="InterPro" id="IPR011600">
    <property type="entry name" value="Pept_C14_caspase"/>
</dbReference>
<dbReference type="PANTHER" id="PTHR48104:SF30">
    <property type="entry name" value="METACASPASE-1"/>
    <property type="match status" value="1"/>
</dbReference>
<dbReference type="Proteomes" id="UP000038009">
    <property type="component" value="Unassembled WGS sequence"/>
</dbReference>
<sequence length="459" mass="50609">MHHHEFGPMQRHRPQHLAPHSMFTNIFVNRPRRVDVESERQKINFESIKTSLAYKPTTTFVEGNVKALLIGIDYTGTQHELSGCVNDVHAMIDTLRQIDFPITESSVLVDDEHVANVTALPTRENIIKYISWLVKDAQSGDTLFFHYSGHGAQTKALERDEEFDHCIIPLDYETEGSLLADDLFKMLVEPLSEGVRLTCVLDCCYSATMLDLPFGFVSNKRASDVGNSMTHFMKKLRNSNFSKGDVVVFSGCEDDPSSVDVQNVSSFSNGETGAGGAATQAFIWALANTAGLDYLSILLKARDLLKEKEFTQVPQLSSSKPLDLDRTFSLFGTVAANEEQLQRHVPEKFRCPPPPPRGRRRGGAEQGFGLGPMTKFRRSGRLCGPSHGGMSPRCMGSGGRMDDGGDYSNESESSGDDERGLGNDGRNLCGPEFDRDGRIVTSSPDFVQGDRMGEGIAVE</sequence>
<dbReference type="GO" id="GO:0004197">
    <property type="term" value="F:cysteine-type endopeptidase activity"/>
    <property type="evidence" value="ECO:0007669"/>
    <property type="project" value="InterPro"/>
</dbReference>
<dbReference type="VEuPathDB" id="TriTrypDB:Lsey_0143_0120"/>
<comment type="similarity">
    <text evidence="1">Belongs to the peptidase C14B family.</text>
</comment>
<protein>
    <submittedName>
        <fullName evidence="4">Putative metacaspase 5</fullName>
    </submittedName>
</protein>
<evidence type="ECO:0000256" key="2">
    <source>
        <dbReference type="SAM" id="MobiDB-lite"/>
    </source>
</evidence>
<evidence type="ECO:0000256" key="1">
    <source>
        <dbReference type="ARBA" id="ARBA00009005"/>
    </source>
</evidence>
<dbReference type="PANTHER" id="PTHR48104">
    <property type="entry name" value="METACASPASE-4"/>
    <property type="match status" value="1"/>
</dbReference>
<dbReference type="SUPFAM" id="SSF52129">
    <property type="entry name" value="Caspase-like"/>
    <property type="match status" value="1"/>
</dbReference>
<dbReference type="GO" id="GO:0005737">
    <property type="term" value="C:cytoplasm"/>
    <property type="evidence" value="ECO:0007669"/>
    <property type="project" value="TreeGrafter"/>
</dbReference>
<dbReference type="OMA" id="KYISWLV"/>
<dbReference type="OrthoDB" id="3223806at2759"/>
<accession>A0A0N1HW49</accession>
<dbReference type="EMBL" id="LJSK01000143">
    <property type="protein sequence ID" value="KPI86194.1"/>
    <property type="molecule type" value="Genomic_DNA"/>
</dbReference>
<proteinExistence type="inferred from homology"/>
<dbReference type="InterPro" id="IPR029030">
    <property type="entry name" value="Caspase-like_dom_sf"/>
</dbReference>
<name>A0A0N1HW49_LEPSE</name>
<dbReference type="InterPro" id="IPR050452">
    <property type="entry name" value="Metacaspase"/>
</dbReference>
<dbReference type="Gene3D" id="3.40.50.12660">
    <property type="match status" value="1"/>
</dbReference>
<reference evidence="4 5" key="1">
    <citation type="journal article" date="2015" name="PLoS Pathog.">
        <title>Leptomonas seymouri: Adaptations to the Dixenous Life Cycle Analyzed by Genome Sequencing, Transcriptome Profiling and Co-infection with Leishmania donovani.</title>
        <authorList>
            <person name="Kraeva N."/>
            <person name="Butenko A."/>
            <person name="Hlavacova J."/>
            <person name="Kostygov A."/>
            <person name="Myskova J."/>
            <person name="Grybchuk D."/>
            <person name="Lestinova T."/>
            <person name="Votypka J."/>
            <person name="Volf P."/>
            <person name="Opperdoes F."/>
            <person name="Flegontov P."/>
            <person name="Lukes J."/>
            <person name="Yurchenko V."/>
        </authorList>
    </citation>
    <scope>NUCLEOTIDE SEQUENCE [LARGE SCALE GENOMIC DNA]</scope>
    <source>
        <strain evidence="4 5">ATCC 30220</strain>
    </source>
</reference>
<organism evidence="4 5">
    <name type="scientific">Leptomonas seymouri</name>
    <dbReference type="NCBI Taxonomy" id="5684"/>
    <lineage>
        <taxon>Eukaryota</taxon>
        <taxon>Discoba</taxon>
        <taxon>Euglenozoa</taxon>
        <taxon>Kinetoplastea</taxon>
        <taxon>Metakinetoplastina</taxon>
        <taxon>Trypanosomatida</taxon>
        <taxon>Trypanosomatidae</taxon>
        <taxon>Leishmaniinae</taxon>
        <taxon>Leptomonas</taxon>
    </lineage>
</organism>
<evidence type="ECO:0000259" key="3">
    <source>
        <dbReference type="Pfam" id="PF00656"/>
    </source>
</evidence>
<dbReference type="GO" id="GO:0006508">
    <property type="term" value="P:proteolysis"/>
    <property type="evidence" value="ECO:0007669"/>
    <property type="project" value="InterPro"/>
</dbReference>
<comment type="caution">
    <text evidence="4">The sequence shown here is derived from an EMBL/GenBank/DDBJ whole genome shotgun (WGS) entry which is preliminary data.</text>
</comment>